<feature type="region of interest" description="Disordered" evidence="1">
    <location>
        <begin position="115"/>
        <end position="197"/>
    </location>
</feature>
<dbReference type="AlphaFoldDB" id="A0A9Q5X7J5"/>
<dbReference type="Proteomes" id="UP000195975">
    <property type="component" value="Unassembled WGS sequence"/>
</dbReference>
<feature type="compositionally biased region" description="Basic residues" evidence="1">
    <location>
        <begin position="539"/>
        <end position="550"/>
    </location>
</feature>
<evidence type="ECO:0000313" key="4">
    <source>
        <dbReference type="EMBL" id="OUO03994.1"/>
    </source>
</evidence>
<feature type="compositionally biased region" description="Low complexity" evidence="1">
    <location>
        <begin position="384"/>
        <end position="402"/>
    </location>
</feature>
<name>A0A9Q5X7J5_9BACT</name>
<feature type="compositionally biased region" description="Basic and acidic residues" evidence="1">
    <location>
        <begin position="149"/>
        <end position="158"/>
    </location>
</feature>
<evidence type="ECO:0000259" key="3">
    <source>
        <dbReference type="Pfam" id="PF13351"/>
    </source>
</evidence>
<feature type="domain" description="DUF3945" evidence="2">
    <location>
        <begin position="332"/>
        <end position="383"/>
    </location>
</feature>
<protein>
    <recommendedName>
        <fullName evidence="6">DUF3945 domain-containing protein</fullName>
    </recommendedName>
</protein>
<dbReference type="EMBL" id="NFIJ01000017">
    <property type="protein sequence ID" value="OUO03994.1"/>
    <property type="molecule type" value="Genomic_DNA"/>
</dbReference>
<accession>A0A9Q5X7J5</accession>
<evidence type="ECO:0000313" key="5">
    <source>
        <dbReference type="Proteomes" id="UP000195975"/>
    </source>
</evidence>
<feature type="region of interest" description="Disordered" evidence="1">
    <location>
        <begin position="478"/>
        <end position="550"/>
    </location>
</feature>
<organism evidence="4 5">
    <name type="scientific">Parabacteroides johnsonii</name>
    <dbReference type="NCBI Taxonomy" id="387661"/>
    <lineage>
        <taxon>Bacteria</taxon>
        <taxon>Pseudomonadati</taxon>
        <taxon>Bacteroidota</taxon>
        <taxon>Bacteroidia</taxon>
        <taxon>Bacteroidales</taxon>
        <taxon>Tannerellaceae</taxon>
        <taxon>Parabacteroides</taxon>
    </lineage>
</organism>
<feature type="compositionally biased region" description="Basic and acidic residues" evidence="1">
    <location>
        <begin position="512"/>
        <end position="522"/>
    </location>
</feature>
<dbReference type="Pfam" id="PF13351">
    <property type="entry name" value="DUF4099"/>
    <property type="match status" value="1"/>
</dbReference>
<reference evidence="5" key="1">
    <citation type="submission" date="2017-04" db="EMBL/GenBank/DDBJ databases">
        <title>Function of individual gut microbiota members based on whole genome sequencing of pure cultures obtained from chicken caecum.</title>
        <authorList>
            <person name="Medvecky M."/>
            <person name="Cejkova D."/>
            <person name="Polansky O."/>
            <person name="Karasova D."/>
            <person name="Kubasova T."/>
            <person name="Cizek A."/>
            <person name="Rychlik I."/>
        </authorList>
    </citation>
    <scope>NUCLEOTIDE SEQUENCE [LARGE SCALE GENOMIC DNA]</scope>
    <source>
        <strain evidence="5">An42</strain>
    </source>
</reference>
<evidence type="ECO:0000256" key="1">
    <source>
        <dbReference type="SAM" id="MobiDB-lite"/>
    </source>
</evidence>
<feature type="compositionally biased region" description="Low complexity" evidence="1">
    <location>
        <begin position="173"/>
        <end position="185"/>
    </location>
</feature>
<evidence type="ECO:0000259" key="2">
    <source>
        <dbReference type="Pfam" id="PF13101"/>
    </source>
</evidence>
<feature type="compositionally biased region" description="Polar residues" evidence="1">
    <location>
        <begin position="484"/>
        <end position="511"/>
    </location>
</feature>
<evidence type="ECO:0008006" key="6">
    <source>
        <dbReference type="Google" id="ProtNLM"/>
    </source>
</evidence>
<feature type="compositionally biased region" description="Polar residues" evidence="1">
    <location>
        <begin position="115"/>
        <end position="129"/>
    </location>
</feature>
<feature type="compositionally biased region" description="Polar residues" evidence="1">
    <location>
        <begin position="137"/>
        <end position="148"/>
    </location>
</feature>
<comment type="caution">
    <text evidence="4">The sequence shown here is derived from an EMBL/GenBank/DDBJ whole genome shotgun (WGS) entry which is preliminary data.</text>
</comment>
<feature type="domain" description="DUF4099" evidence="3">
    <location>
        <begin position="195"/>
        <end position="272"/>
    </location>
</feature>
<dbReference type="RefSeq" id="WP_087375612.1">
    <property type="nucleotide sequence ID" value="NZ_NFIJ01000017.1"/>
</dbReference>
<dbReference type="InterPro" id="IPR025343">
    <property type="entry name" value="DUF4099"/>
</dbReference>
<feature type="compositionally biased region" description="Polar residues" evidence="1">
    <location>
        <begin position="159"/>
        <end position="168"/>
    </location>
</feature>
<proteinExistence type="predicted"/>
<dbReference type="Pfam" id="PF13101">
    <property type="entry name" value="DUF3945"/>
    <property type="match status" value="1"/>
</dbReference>
<feature type="region of interest" description="Disordered" evidence="1">
    <location>
        <begin position="382"/>
        <end position="439"/>
    </location>
</feature>
<sequence>MEQKKKNEKDVLVVRDEKTGEISVVAGLDSKGYPKTAPAKAEHSQDFLRFDRHGDMVDNFFRNFYRQCKEPTRFGFYRVAADMADAVLPVIKDLLKDPAANAEMLAAHKVDTSEYQKQAETMEQAQPKGTDTEKANNENTYEENNVQQKTEEMEELKQEQSVQPSQEGGTPAEQVQEPPQEQQQQKPEKPNLIADDQVDWKELRECGIEREKLSPEDMKALLNYGKTGLVEVTPTLGDVTYGLQARLSFKKTESGRLMLTPHFIRNEPKLDVPHNGYTFTDEDKKNLKRTGNLGKVVSVADERTGEFRSSYISIDRLTNEIVDVPANKVRIPNKIGQTNLTKEEQDILRAGLALPKEVTLKNGRKFHALLQVNADKRDVEFVPGQPRQQQAQRQGNGQGKQQENPDAQGQKQENGEGQRRNRSWTNEDGSIRPISKWKDDTFTDQQKADYVAGKTVVLANAKDDQGQPCTKYLKFSHEKGRPLTYSQNPDLAQTVAPSNESRTQLAVNNEGKTNEATKHVKEPLQQGQTAPKDETQQKRQTRKSKGVKVS</sequence>
<gene>
    <name evidence="4" type="ORF">B5F96_14140</name>
</gene>
<dbReference type="InterPro" id="IPR025222">
    <property type="entry name" value="DUF3945"/>
</dbReference>